<keyword evidence="3" id="KW-1185">Reference proteome</keyword>
<feature type="transmembrane region" description="Helical" evidence="1">
    <location>
        <begin position="79"/>
        <end position="98"/>
    </location>
</feature>
<feature type="transmembrane region" description="Helical" evidence="1">
    <location>
        <begin position="45"/>
        <end position="67"/>
    </location>
</feature>
<evidence type="ECO:0008006" key="4">
    <source>
        <dbReference type="Google" id="ProtNLM"/>
    </source>
</evidence>
<keyword evidence="1" id="KW-0472">Membrane</keyword>
<dbReference type="RefSeq" id="WP_036077735.1">
    <property type="nucleotide sequence ID" value="NZ_AODE01000010.1"/>
</dbReference>
<proteinExistence type="predicted"/>
<gene>
    <name evidence="2" type="ORF">PCORN_04542</name>
</gene>
<dbReference type="STRING" id="1265820.PCORN_04542"/>
<sequence>MSFTARMFNNAFFLTFVKKGFVVLNGIISLMLVARYFGPAMRGEYMFIVNVVIVGTTILNLGISLIYPHFRKQDKRAKNLFVSYSFLQFFSVFAHFFADSDFHEECDFRYQCVAD</sequence>
<dbReference type="AlphaFoldDB" id="W7BXI1"/>
<evidence type="ECO:0000256" key="1">
    <source>
        <dbReference type="SAM" id="Phobius"/>
    </source>
</evidence>
<dbReference type="EMBL" id="AODE01000010">
    <property type="protein sequence ID" value="EUJ31579.1"/>
    <property type="molecule type" value="Genomic_DNA"/>
</dbReference>
<keyword evidence="1" id="KW-0812">Transmembrane</keyword>
<reference evidence="2 3" key="1">
    <citation type="journal article" date="2014" name="Int. J. Syst. Evol. Microbiol.">
        <title>Listeria floridensis sp. nov., Listeria aquatica sp. nov., Listeria cornellensis sp. nov., Listeria riparia sp. nov. and Listeria grandensis sp. nov., from agricultural and natural environments.</title>
        <authorList>
            <person name="den Bakker H.C."/>
            <person name="Warchocki S."/>
            <person name="Wright E.M."/>
            <person name="Allred A.F."/>
            <person name="Ahlstrom C."/>
            <person name="Manuel C.S."/>
            <person name="Stasiewicz M.J."/>
            <person name="Burrell A."/>
            <person name="Roof S."/>
            <person name="Strawn L."/>
            <person name="Fortes E.D."/>
            <person name="Nightingale K.K."/>
            <person name="Kephart D."/>
            <person name="Wiedmann M."/>
        </authorList>
    </citation>
    <scope>NUCLEOTIDE SEQUENCE [LARGE SCALE GENOMIC DNA]</scope>
    <source>
        <strain evidence="3">FSL F6-969</strain>
    </source>
</reference>
<dbReference type="PATRIC" id="fig|1265820.5.peg.896"/>
<dbReference type="Proteomes" id="UP000019254">
    <property type="component" value="Unassembled WGS sequence"/>
</dbReference>
<keyword evidence="1" id="KW-1133">Transmembrane helix</keyword>
<protein>
    <recommendedName>
        <fullName evidence="4">Polysaccharide biosynthesis protein</fullName>
    </recommendedName>
</protein>
<organism evidence="2 3">
    <name type="scientific">Listeria cornellensis FSL F6-0969</name>
    <dbReference type="NCBI Taxonomy" id="1265820"/>
    <lineage>
        <taxon>Bacteria</taxon>
        <taxon>Bacillati</taxon>
        <taxon>Bacillota</taxon>
        <taxon>Bacilli</taxon>
        <taxon>Bacillales</taxon>
        <taxon>Listeriaceae</taxon>
        <taxon>Listeria</taxon>
    </lineage>
</organism>
<evidence type="ECO:0000313" key="2">
    <source>
        <dbReference type="EMBL" id="EUJ31579.1"/>
    </source>
</evidence>
<feature type="transmembrane region" description="Helical" evidence="1">
    <location>
        <begin position="12"/>
        <end position="33"/>
    </location>
</feature>
<accession>W7BXI1</accession>
<name>W7BXI1_9LIST</name>
<evidence type="ECO:0000313" key="3">
    <source>
        <dbReference type="Proteomes" id="UP000019254"/>
    </source>
</evidence>
<comment type="caution">
    <text evidence="2">The sequence shown here is derived from an EMBL/GenBank/DDBJ whole genome shotgun (WGS) entry which is preliminary data.</text>
</comment>